<keyword evidence="1" id="KW-0378">Hydrolase</keyword>
<name>A0A136IV01_9PEZI</name>
<protein>
    <submittedName>
        <fullName evidence="3">Vegetative specific protein H5</fullName>
    </submittedName>
</protein>
<keyword evidence="4" id="KW-1185">Reference proteome</keyword>
<reference evidence="4" key="1">
    <citation type="submission" date="2016-02" db="EMBL/GenBank/DDBJ databases">
        <title>Draft genome sequence of Microdochium bolleyi, a fungal endophyte of beachgrass.</title>
        <authorList>
            <consortium name="DOE Joint Genome Institute"/>
            <person name="David A.S."/>
            <person name="May G."/>
            <person name="Haridas S."/>
            <person name="Lim J."/>
            <person name="Wang M."/>
            <person name="Labutti K."/>
            <person name="Lipzen A."/>
            <person name="Barry K."/>
            <person name="Grigoriev I.V."/>
        </authorList>
    </citation>
    <scope>NUCLEOTIDE SEQUENCE [LARGE SCALE GENOMIC DNA]</scope>
    <source>
        <strain evidence="4">J235TASD1</strain>
    </source>
</reference>
<dbReference type="InterPro" id="IPR050300">
    <property type="entry name" value="GDXG_lipolytic_enzyme"/>
</dbReference>
<dbReference type="OrthoDB" id="408631at2759"/>
<dbReference type="STRING" id="196109.A0A136IV01"/>
<gene>
    <name evidence="3" type="ORF">Micbo1qcDRAFT_235653</name>
</gene>
<proteinExistence type="predicted"/>
<dbReference type="InParanoid" id="A0A136IV01"/>
<dbReference type="Proteomes" id="UP000070501">
    <property type="component" value="Unassembled WGS sequence"/>
</dbReference>
<evidence type="ECO:0000313" key="4">
    <source>
        <dbReference type="Proteomes" id="UP000070501"/>
    </source>
</evidence>
<dbReference type="InterPro" id="IPR013094">
    <property type="entry name" value="AB_hydrolase_3"/>
</dbReference>
<dbReference type="AlphaFoldDB" id="A0A136IV01"/>
<accession>A0A136IV01</accession>
<dbReference type="Pfam" id="PF07859">
    <property type="entry name" value="Abhydrolase_3"/>
    <property type="match status" value="1"/>
</dbReference>
<dbReference type="SUPFAM" id="SSF53474">
    <property type="entry name" value="alpha/beta-Hydrolases"/>
    <property type="match status" value="1"/>
</dbReference>
<sequence>MAFLDVQNAAFAGVIAGEPGPETVSFVEAREGLEQLQKGDPAADTVTEAIQVPGEYGPTAVTIVRSKSLAGKKLPMVYYLHGGGWILGSPTVYAAQLEDLARQTGAAIVFPYYTPAPDKQYPFQFEQTYEALHHLVTHGDDYDLLTSGPIALAGDSVGGHFTIALMQLALERHLPATIAHIVMFYPVTETHKKLPSYEKYKDGPFLTEASMDWMIGAFLPNKEDRKTPLTSPLTFLSDSVLAQFPPTTIVLSGSDVLLDEGLAFGERMCKAGVDASVVRAEGTMHAFLTLKPIRESPVARAMTQFTAARLCGALGCRPSSS</sequence>
<feature type="domain" description="Alpha/beta hydrolase fold-3" evidence="2">
    <location>
        <begin position="77"/>
        <end position="288"/>
    </location>
</feature>
<dbReference type="EMBL" id="KQ964257">
    <property type="protein sequence ID" value="KXJ88810.1"/>
    <property type="molecule type" value="Genomic_DNA"/>
</dbReference>
<evidence type="ECO:0000313" key="3">
    <source>
        <dbReference type="EMBL" id="KXJ88810.1"/>
    </source>
</evidence>
<evidence type="ECO:0000259" key="2">
    <source>
        <dbReference type="Pfam" id="PF07859"/>
    </source>
</evidence>
<evidence type="ECO:0000256" key="1">
    <source>
        <dbReference type="ARBA" id="ARBA00022801"/>
    </source>
</evidence>
<dbReference type="InterPro" id="IPR029058">
    <property type="entry name" value="AB_hydrolase_fold"/>
</dbReference>
<dbReference type="GO" id="GO:0016787">
    <property type="term" value="F:hydrolase activity"/>
    <property type="evidence" value="ECO:0007669"/>
    <property type="project" value="UniProtKB-KW"/>
</dbReference>
<organism evidence="3 4">
    <name type="scientific">Microdochium bolleyi</name>
    <dbReference type="NCBI Taxonomy" id="196109"/>
    <lineage>
        <taxon>Eukaryota</taxon>
        <taxon>Fungi</taxon>
        <taxon>Dikarya</taxon>
        <taxon>Ascomycota</taxon>
        <taxon>Pezizomycotina</taxon>
        <taxon>Sordariomycetes</taxon>
        <taxon>Xylariomycetidae</taxon>
        <taxon>Xylariales</taxon>
        <taxon>Microdochiaceae</taxon>
        <taxon>Microdochium</taxon>
    </lineage>
</organism>
<dbReference type="Gene3D" id="3.40.50.1820">
    <property type="entry name" value="alpha/beta hydrolase"/>
    <property type="match status" value="1"/>
</dbReference>
<dbReference type="PANTHER" id="PTHR48081:SF8">
    <property type="entry name" value="ALPHA_BETA HYDROLASE FOLD-3 DOMAIN-CONTAINING PROTEIN-RELATED"/>
    <property type="match status" value="1"/>
</dbReference>
<dbReference type="PANTHER" id="PTHR48081">
    <property type="entry name" value="AB HYDROLASE SUPERFAMILY PROTEIN C4A8.06C"/>
    <property type="match status" value="1"/>
</dbReference>